<proteinExistence type="predicted"/>
<feature type="region of interest" description="Disordered" evidence="7">
    <location>
        <begin position="48"/>
        <end position="72"/>
    </location>
</feature>
<dbReference type="InParanoid" id="F7ACP0"/>
<dbReference type="AlphaFoldDB" id="F7ACP0"/>
<dbReference type="GO" id="GO:0046872">
    <property type="term" value="F:metal ion binding"/>
    <property type="evidence" value="ECO:0007669"/>
    <property type="project" value="UniProtKB-KW"/>
</dbReference>
<organism evidence="9 10">
    <name type="scientific">Ciona intestinalis</name>
    <name type="common">Transparent sea squirt</name>
    <name type="synonym">Ascidia intestinalis</name>
    <dbReference type="NCBI Taxonomy" id="7719"/>
    <lineage>
        <taxon>Eukaryota</taxon>
        <taxon>Metazoa</taxon>
        <taxon>Chordata</taxon>
        <taxon>Tunicata</taxon>
        <taxon>Ascidiacea</taxon>
        <taxon>Phlebobranchia</taxon>
        <taxon>Cionidae</taxon>
        <taxon>Ciona</taxon>
    </lineage>
</organism>
<dbReference type="SUPFAM" id="SSF49899">
    <property type="entry name" value="Concanavalin A-like lectins/glucanases"/>
    <property type="match status" value="1"/>
</dbReference>
<dbReference type="SMART" id="SM00159">
    <property type="entry name" value="PTX"/>
    <property type="match status" value="1"/>
</dbReference>
<comment type="caution">
    <text evidence="6">Lacks conserved residue(s) required for the propagation of feature annotation.</text>
</comment>
<dbReference type="PANTHER" id="PTHR19277">
    <property type="entry name" value="PENTRAXIN"/>
    <property type="match status" value="1"/>
</dbReference>
<dbReference type="PROSITE" id="PS51828">
    <property type="entry name" value="PTX_2"/>
    <property type="match status" value="1"/>
</dbReference>
<dbReference type="Ensembl" id="ENSCINT00000022114.2">
    <property type="protein sequence ID" value="ENSCINP00000021868.2"/>
    <property type="gene ID" value="ENSCING00000011448.2"/>
</dbReference>
<evidence type="ECO:0000256" key="5">
    <source>
        <dbReference type="ARBA" id="ARBA00023180"/>
    </source>
</evidence>
<dbReference type="HOGENOM" id="CLU_924251_0_0_1"/>
<evidence type="ECO:0000256" key="2">
    <source>
        <dbReference type="ARBA" id="ARBA00022723"/>
    </source>
</evidence>
<comment type="cofactor">
    <cofactor evidence="1">
        <name>Ca(2+)</name>
        <dbReference type="ChEBI" id="CHEBI:29108"/>
    </cofactor>
</comment>
<dbReference type="PRINTS" id="PR00895">
    <property type="entry name" value="PENTAXIN"/>
</dbReference>
<sequence length="301" mass="33642">MFFVSCLHCLVSGDCQSNTNQVQICAPISSFTPIPGNSGDFFSQLNGRAAGSRGKAGPKGEKGSRGPPGLEADNECNCNQELERLRNEIRELKYGCPHIMFNFPRLNQITDYVRYRPYFPRLSSATICMWVRTSDFTHNCLLSYASSDSRNNEMVIMLEAATRIDFYLYNSRQKIFRIPSMMNQWTHLCFWFSTATSQLGMYVNGTSLGSFRYPGSNIAGGGTLIIAQEQDGVNAGGLERSQAFSGQISSPIIWQRVLNSSEILDVTQRCICPRDHAITMTMDNVELHGATQYEMPDCLVV</sequence>
<reference evidence="9" key="4">
    <citation type="submission" date="2025-09" db="UniProtKB">
        <authorList>
            <consortium name="Ensembl"/>
        </authorList>
    </citation>
    <scope>IDENTIFICATION</scope>
</reference>
<dbReference type="FunCoup" id="F7ACP0">
    <property type="interactions" value="2"/>
</dbReference>
<evidence type="ECO:0000256" key="4">
    <source>
        <dbReference type="ARBA" id="ARBA00023157"/>
    </source>
</evidence>
<keyword evidence="10" id="KW-1185">Reference proteome</keyword>
<dbReference type="EMBL" id="EAAA01001467">
    <property type="status" value="NOT_ANNOTATED_CDS"/>
    <property type="molecule type" value="Genomic_DNA"/>
</dbReference>
<evidence type="ECO:0000259" key="8">
    <source>
        <dbReference type="PROSITE" id="PS51828"/>
    </source>
</evidence>
<dbReference type="InterPro" id="IPR051360">
    <property type="entry name" value="Neuronal_Pentraxin_Related"/>
</dbReference>
<dbReference type="GeneTree" id="ENSGT01060000248575"/>
<keyword evidence="3" id="KW-0106">Calcium</keyword>
<dbReference type="Proteomes" id="UP000008144">
    <property type="component" value="Chromosome 2"/>
</dbReference>
<protein>
    <recommendedName>
        <fullName evidence="8">Pentraxin (PTX) domain-containing protein</fullName>
    </recommendedName>
</protein>
<feature type="domain" description="Pentraxin (PTX)" evidence="8">
    <location>
        <begin position="97"/>
        <end position="300"/>
    </location>
</feature>
<keyword evidence="4" id="KW-1015">Disulfide bond</keyword>
<reference evidence="9" key="3">
    <citation type="submission" date="2025-08" db="UniProtKB">
        <authorList>
            <consortium name="Ensembl"/>
        </authorList>
    </citation>
    <scope>IDENTIFICATION</scope>
</reference>
<evidence type="ECO:0000256" key="6">
    <source>
        <dbReference type="PROSITE-ProRule" id="PRU01172"/>
    </source>
</evidence>
<dbReference type="PANTHER" id="PTHR19277:SF161">
    <property type="entry name" value="LAMININ G DOMAIN-CONTAINING PROTEIN"/>
    <property type="match status" value="1"/>
</dbReference>
<evidence type="ECO:0000256" key="1">
    <source>
        <dbReference type="ARBA" id="ARBA00001913"/>
    </source>
</evidence>
<keyword evidence="5" id="KW-0325">Glycoprotein</keyword>
<evidence type="ECO:0000256" key="7">
    <source>
        <dbReference type="SAM" id="MobiDB-lite"/>
    </source>
</evidence>
<dbReference type="Pfam" id="PF00354">
    <property type="entry name" value="Pentaxin"/>
    <property type="match status" value="1"/>
</dbReference>
<evidence type="ECO:0000256" key="3">
    <source>
        <dbReference type="ARBA" id="ARBA00022837"/>
    </source>
</evidence>
<dbReference type="Gene3D" id="2.60.120.200">
    <property type="match status" value="1"/>
</dbReference>
<evidence type="ECO:0000313" key="10">
    <source>
        <dbReference type="Proteomes" id="UP000008144"/>
    </source>
</evidence>
<dbReference type="InterPro" id="IPR001759">
    <property type="entry name" value="PTX_dom"/>
</dbReference>
<keyword evidence="2" id="KW-0479">Metal-binding</keyword>
<reference evidence="9" key="2">
    <citation type="journal article" date="2008" name="Genome Biol.">
        <title>Improved genome assembly and evidence-based global gene model set for the chordate Ciona intestinalis: new insight into intron and operon populations.</title>
        <authorList>
            <person name="Satou Y."/>
            <person name="Mineta K."/>
            <person name="Ogasawara M."/>
            <person name="Sasakura Y."/>
            <person name="Shoguchi E."/>
            <person name="Ueno K."/>
            <person name="Yamada L."/>
            <person name="Matsumoto J."/>
            <person name="Wasserscheid J."/>
            <person name="Dewar K."/>
            <person name="Wiley G.B."/>
            <person name="Macmil S.L."/>
            <person name="Roe B.A."/>
            <person name="Zeller R.W."/>
            <person name="Hastings K.E."/>
            <person name="Lemaire P."/>
            <person name="Lindquist E."/>
            <person name="Endo T."/>
            <person name="Hotta K."/>
            <person name="Inaba K."/>
        </authorList>
    </citation>
    <scope>NUCLEOTIDE SEQUENCE [LARGE SCALE GENOMIC DNA]</scope>
    <source>
        <strain evidence="9">wild type</strain>
    </source>
</reference>
<dbReference type="OMA" id="PLLDAHW"/>
<name>F7ACP0_CIOIN</name>
<accession>F7ACP0</accession>
<dbReference type="InterPro" id="IPR013320">
    <property type="entry name" value="ConA-like_dom_sf"/>
</dbReference>
<evidence type="ECO:0000313" key="9">
    <source>
        <dbReference type="Ensembl" id="ENSCINP00000021868.2"/>
    </source>
</evidence>
<dbReference type="SMR" id="F7ACP0"/>
<reference evidence="10" key="1">
    <citation type="journal article" date="2002" name="Science">
        <title>The draft genome of Ciona intestinalis: insights into chordate and vertebrate origins.</title>
        <authorList>
            <person name="Dehal P."/>
            <person name="Satou Y."/>
            <person name="Campbell R.K."/>
            <person name="Chapman J."/>
            <person name="Degnan B."/>
            <person name="De Tomaso A."/>
            <person name="Davidson B."/>
            <person name="Di Gregorio A."/>
            <person name="Gelpke M."/>
            <person name="Goodstein D.M."/>
            <person name="Harafuji N."/>
            <person name="Hastings K.E."/>
            <person name="Ho I."/>
            <person name="Hotta K."/>
            <person name="Huang W."/>
            <person name="Kawashima T."/>
            <person name="Lemaire P."/>
            <person name="Martinez D."/>
            <person name="Meinertzhagen I.A."/>
            <person name="Necula S."/>
            <person name="Nonaka M."/>
            <person name="Putnam N."/>
            <person name="Rash S."/>
            <person name="Saiga H."/>
            <person name="Satake M."/>
            <person name="Terry A."/>
            <person name="Yamada L."/>
            <person name="Wang H.G."/>
            <person name="Awazu S."/>
            <person name="Azumi K."/>
            <person name="Boore J."/>
            <person name="Branno M."/>
            <person name="Chin-Bow S."/>
            <person name="DeSantis R."/>
            <person name="Doyle S."/>
            <person name="Francino P."/>
            <person name="Keys D.N."/>
            <person name="Haga S."/>
            <person name="Hayashi H."/>
            <person name="Hino K."/>
            <person name="Imai K.S."/>
            <person name="Inaba K."/>
            <person name="Kano S."/>
            <person name="Kobayashi K."/>
            <person name="Kobayashi M."/>
            <person name="Lee B.I."/>
            <person name="Makabe K.W."/>
            <person name="Manohar C."/>
            <person name="Matassi G."/>
            <person name="Medina M."/>
            <person name="Mochizuki Y."/>
            <person name="Mount S."/>
            <person name="Morishita T."/>
            <person name="Miura S."/>
            <person name="Nakayama A."/>
            <person name="Nishizaka S."/>
            <person name="Nomoto H."/>
            <person name="Ohta F."/>
            <person name="Oishi K."/>
            <person name="Rigoutsos I."/>
            <person name="Sano M."/>
            <person name="Sasaki A."/>
            <person name="Sasakura Y."/>
            <person name="Shoguchi E."/>
            <person name="Shin-i T."/>
            <person name="Spagnuolo A."/>
            <person name="Stainier D."/>
            <person name="Suzuki M.M."/>
            <person name="Tassy O."/>
            <person name="Takatori N."/>
            <person name="Tokuoka M."/>
            <person name="Yagi K."/>
            <person name="Yoshizaki F."/>
            <person name="Wada S."/>
            <person name="Zhang C."/>
            <person name="Hyatt P.D."/>
            <person name="Larimer F."/>
            <person name="Detter C."/>
            <person name="Doggett N."/>
            <person name="Glavina T."/>
            <person name="Hawkins T."/>
            <person name="Richardson P."/>
            <person name="Lucas S."/>
            <person name="Kohara Y."/>
            <person name="Levine M."/>
            <person name="Satoh N."/>
            <person name="Rokhsar D.S."/>
        </authorList>
    </citation>
    <scope>NUCLEOTIDE SEQUENCE [LARGE SCALE GENOMIC DNA]</scope>
</reference>